<dbReference type="AlphaFoldDB" id="H5TB61"/>
<reference evidence="1 2" key="2">
    <citation type="journal article" date="2017" name="Antonie Van Leeuwenhoek">
        <title>Rhizobium rhizosphaerae sp. nov., a novel species isolated from rice rhizosphere.</title>
        <authorList>
            <person name="Zhao J.J."/>
            <person name="Zhang J."/>
            <person name="Zhang R.J."/>
            <person name="Zhang C.W."/>
            <person name="Yin H.Q."/>
            <person name="Zhang X.X."/>
        </authorList>
    </citation>
    <scope>NUCLEOTIDE SEQUENCE [LARGE SCALE GENOMIC DNA]</scope>
    <source>
        <strain evidence="1 2">ACAM 611</strain>
    </source>
</reference>
<dbReference type="EMBL" id="BAET01000013">
    <property type="protein sequence ID" value="GAB55538.1"/>
    <property type="molecule type" value="Genomic_DNA"/>
</dbReference>
<gene>
    <name evidence="1" type="ORF">GPUN_1414</name>
</gene>
<reference evidence="1 2" key="1">
    <citation type="journal article" date="2012" name="J. Bacteriol.">
        <title>Genome sequence of proteorhodopsin-containing sea ice bacterium Glaciecola punicea ACAM 611T.</title>
        <authorList>
            <person name="Qin Q.-L."/>
            <person name="Xie B.-B."/>
            <person name="Shu Y.-L."/>
            <person name="Rong J.-C."/>
            <person name="Zhao D.-L."/>
            <person name="Zhang X.-Y."/>
            <person name="Chen X.-L."/>
            <person name="Zhou B.-C."/>
            <person name="Zhanga Y.-Z."/>
        </authorList>
    </citation>
    <scope>NUCLEOTIDE SEQUENCE [LARGE SCALE GENOMIC DNA]</scope>
    <source>
        <strain evidence="1 2">ACAM 611</strain>
    </source>
</reference>
<name>H5TB61_9ALTE</name>
<sequence>MSGNMKSNGPGTLKPTNRVNLLIRYSECDVQQLVFNARYAEYANQSG</sequence>
<proteinExistence type="predicted"/>
<dbReference type="Proteomes" id="UP000053586">
    <property type="component" value="Unassembled WGS sequence"/>
</dbReference>
<dbReference type="SUPFAM" id="SSF54637">
    <property type="entry name" value="Thioesterase/thiol ester dehydrase-isomerase"/>
    <property type="match status" value="1"/>
</dbReference>
<keyword evidence="2" id="KW-1185">Reference proteome</keyword>
<accession>H5TB61</accession>
<comment type="caution">
    <text evidence="1">The sequence shown here is derived from an EMBL/GenBank/DDBJ whole genome shotgun (WGS) entry which is preliminary data.</text>
</comment>
<protein>
    <submittedName>
        <fullName evidence="1">Uncharacterized protein</fullName>
    </submittedName>
</protein>
<dbReference type="InterPro" id="IPR029069">
    <property type="entry name" value="HotDog_dom_sf"/>
</dbReference>
<evidence type="ECO:0000313" key="1">
    <source>
        <dbReference type="EMBL" id="GAB55538.1"/>
    </source>
</evidence>
<organism evidence="1 2">
    <name type="scientific">Glaciecola punicea ACAM 611</name>
    <dbReference type="NCBI Taxonomy" id="1121923"/>
    <lineage>
        <taxon>Bacteria</taxon>
        <taxon>Pseudomonadati</taxon>
        <taxon>Pseudomonadota</taxon>
        <taxon>Gammaproteobacteria</taxon>
        <taxon>Alteromonadales</taxon>
        <taxon>Alteromonadaceae</taxon>
        <taxon>Glaciecola</taxon>
    </lineage>
</organism>
<evidence type="ECO:0000313" key="2">
    <source>
        <dbReference type="Proteomes" id="UP000053586"/>
    </source>
</evidence>